<dbReference type="GO" id="GO:0016020">
    <property type="term" value="C:membrane"/>
    <property type="evidence" value="ECO:0007669"/>
    <property type="project" value="UniProtKB-SubCell"/>
</dbReference>
<evidence type="ECO:0000256" key="5">
    <source>
        <dbReference type="ARBA" id="ARBA00023139"/>
    </source>
</evidence>
<gene>
    <name evidence="8" type="ORF">AVL63_00470</name>
</gene>
<proteinExistence type="inferred from homology"/>
<protein>
    <recommendedName>
        <fullName evidence="10">D-methionine-binding lipoprotein MetQ</fullName>
    </recommendedName>
</protein>
<organism evidence="8 9">
    <name type="scientific">Nesterenkonia jeotgali</name>
    <dbReference type="NCBI Taxonomy" id="317018"/>
    <lineage>
        <taxon>Bacteria</taxon>
        <taxon>Bacillati</taxon>
        <taxon>Actinomycetota</taxon>
        <taxon>Actinomycetes</taxon>
        <taxon>Micrococcales</taxon>
        <taxon>Micrococcaceae</taxon>
        <taxon>Nesterenkonia</taxon>
    </lineage>
</organism>
<evidence type="ECO:0000313" key="9">
    <source>
        <dbReference type="Proteomes" id="UP000054023"/>
    </source>
</evidence>
<evidence type="ECO:0000313" key="8">
    <source>
        <dbReference type="EMBL" id="KUG59129.1"/>
    </source>
</evidence>
<evidence type="ECO:0000256" key="4">
    <source>
        <dbReference type="ARBA" id="ARBA00023136"/>
    </source>
</evidence>
<dbReference type="Proteomes" id="UP000054023">
    <property type="component" value="Unassembled WGS sequence"/>
</dbReference>
<feature type="chain" id="PRO_5038390569" description="D-methionine-binding lipoprotein MetQ" evidence="7">
    <location>
        <begin position="23"/>
        <end position="275"/>
    </location>
</feature>
<comment type="subcellular location">
    <subcellularLocation>
        <location evidence="1">Membrane</location>
        <topology evidence="1">Lipid-anchor</topology>
    </subcellularLocation>
</comment>
<dbReference type="PROSITE" id="PS51257">
    <property type="entry name" value="PROKAR_LIPOPROTEIN"/>
    <property type="match status" value="1"/>
</dbReference>
<evidence type="ECO:0000256" key="2">
    <source>
        <dbReference type="ARBA" id="ARBA00008973"/>
    </source>
</evidence>
<keyword evidence="9" id="KW-1185">Reference proteome</keyword>
<dbReference type="EMBL" id="LQBM01000003">
    <property type="protein sequence ID" value="KUG59129.1"/>
    <property type="molecule type" value="Genomic_DNA"/>
</dbReference>
<comment type="caution">
    <text evidence="8">The sequence shown here is derived from an EMBL/GenBank/DDBJ whole genome shotgun (WGS) entry which is preliminary data.</text>
</comment>
<evidence type="ECO:0000256" key="3">
    <source>
        <dbReference type="ARBA" id="ARBA00022729"/>
    </source>
</evidence>
<dbReference type="SUPFAM" id="SSF53850">
    <property type="entry name" value="Periplasmic binding protein-like II"/>
    <property type="match status" value="1"/>
</dbReference>
<keyword evidence="4" id="KW-0472">Membrane</keyword>
<keyword evidence="3 7" id="KW-0732">Signal</keyword>
<dbReference type="AlphaFoldDB" id="A0A0W8IGU7"/>
<evidence type="ECO:0008006" key="10">
    <source>
        <dbReference type="Google" id="ProtNLM"/>
    </source>
</evidence>
<name>A0A0W8IGU7_9MICC</name>
<dbReference type="PANTHER" id="PTHR30429:SF0">
    <property type="entry name" value="METHIONINE-BINDING LIPOPROTEIN METQ"/>
    <property type="match status" value="1"/>
</dbReference>
<evidence type="ECO:0000256" key="1">
    <source>
        <dbReference type="ARBA" id="ARBA00004635"/>
    </source>
</evidence>
<reference evidence="9" key="1">
    <citation type="submission" date="2015-12" db="EMBL/GenBank/DDBJ databases">
        <authorList>
            <person name="Nair G.R."/>
            <person name="Kaur G."/>
            <person name="Mayilraj S."/>
        </authorList>
    </citation>
    <scope>NUCLEOTIDE SEQUENCE [LARGE SCALE GENOMIC DNA]</scope>
    <source>
        <strain evidence="9">CD08_7</strain>
    </source>
</reference>
<dbReference type="PANTHER" id="PTHR30429">
    <property type="entry name" value="D-METHIONINE-BINDING LIPOPROTEIN METQ"/>
    <property type="match status" value="1"/>
</dbReference>
<dbReference type="Pfam" id="PF03180">
    <property type="entry name" value="Lipoprotein_9"/>
    <property type="match status" value="1"/>
</dbReference>
<keyword evidence="6" id="KW-0449">Lipoprotein</keyword>
<evidence type="ECO:0000256" key="6">
    <source>
        <dbReference type="ARBA" id="ARBA00023288"/>
    </source>
</evidence>
<feature type="signal peptide" evidence="7">
    <location>
        <begin position="1"/>
        <end position="22"/>
    </location>
</feature>
<keyword evidence="5" id="KW-0564">Palmitate</keyword>
<dbReference type="STRING" id="317018.AVL63_00470"/>
<dbReference type="Gene3D" id="3.40.190.10">
    <property type="entry name" value="Periplasmic binding protein-like II"/>
    <property type="match status" value="2"/>
</dbReference>
<evidence type="ECO:0000256" key="7">
    <source>
        <dbReference type="SAM" id="SignalP"/>
    </source>
</evidence>
<accession>A0A0W8IGU7</accession>
<dbReference type="OrthoDB" id="9812878at2"/>
<dbReference type="InterPro" id="IPR004872">
    <property type="entry name" value="Lipoprotein_NlpA"/>
</dbReference>
<comment type="similarity">
    <text evidence="2">Belongs to the NlpA lipoprotein family.</text>
</comment>
<sequence>MQNRPVRALSGAAVVLALFVTAACSSGESGAEGDDTVIQVASHTTPMTDVVEAAAEVAQEDGYTIELVEVSDNVQYNRLLADGEVDANFAQHEPYMQAYNAEHDAELSVVAPIYNARVGFYSRDYDSLEEIPDGAQIALPNDESNEGRALAILADQGLITLAEGVGFEGTLDDVEENPKDLEWVQVDLLNLTSAYDEDGIAAVFNYPTYISSLGLTPEDAIAVEENIDERFAISLVAREGDLDSEQIDALERAMTSDEVRDFLVEEHDETLMPAF</sequence>